<evidence type="ECO:0000313" key="4">
    <source>
        <dbReference type="Proteomes" id="UP000039021"/>
    </source>
</evidence>
<organism evidence="1 3">
    <name type="scientific">Mycobacterium tuberculosis</name>
    <dbReference type="NCBI Taxonomy" id="1773"/>
    <lineage>
        <taxon>Bacteria</taxon>
        <taxon>Bacillati</taxon>
        <taxon>Actinomycetota</taxon>
        <taxon>Actinomycetes</taxon>
        <taxon>Mycobacteriales</taxon>
        <taxon>Mycobacteriaceae</taxon>
        <taxon>Mycobacterium</taxon>
        <taxon>Mycobacterium tuberculosis complex</taxon>
    </lineage>
</organism>
<sequence>MIGISGERINRKSADSCLLVPMIKGTGCERPSCASLTG</sequence>
<gene>
    <name evidence="1" type="ORF">ERS007703_03912</name>
    <name evidence="2" type="ORF">ERS007739_01355</name>
</gene>
<dbReference type="EMBL" id="CSAE01000597">
    <property type="protein sequence ID" value="COW59923.1"/>
    <property type="molecule type" value="Genomic_DNA"/>
</dbReference>
<dbReference type="Proteomes" id="UP000039021">
    <property type="component" value="Unassembled WGS sequence"/>
</dbReference>
<proteinExistence type="predicted"/>
<name>A0A0U0S8H4_MYCTX</name>
<reference evidence="2" key="1">
    <citation type="submission" date="2015-03" db="EMBL/GenBank/DDBJ databases">
        <authorList>
            <consortium name="Pathogen Informatics"/>
            <person name="Murphy D."/>
        </authorList>
    </citation>
    <scope>NUCLEOTIDE SEQUENCE</scope>
    <source>
        <strain evidence="2">N09902308</strain>
    </source>
</reference>
<dbReference type="Proteomes" id="UP000038802">
    <property type="component" value="Unassembled WGS sequence"/>
</dbReference>
<evidence type="ECO:0000313" key="2">
    <source>
        <dbReference type="EMBL" id="COX48088.1"/>
    </source>
</evidence>
<evidence type="ECO:0000313" key="1">
    <source>
        <dbReference type="EMBL" id="COW59923.1"/>
    </source>
</evidence>
<protein>
    <submittedName>
        <fullName evidence="1">Uncharacterized protein</fullName>
    </submittedName>
</protein>
<dbReference type="EMBL" id="CSBK01000507">
    <property type="protein sequence ID" value="COX48088.1"/>
    <property type="molecule type" value="Genomic_DNA"/>
</dbReference>
<reference evidence="1" key="2">
    <citation type="submission" date="2015-03" db="EMBL/GenBank/DDBJ databases">
        <authorList>
            <person name="Murphy D."/>
        </authorList>
    </citation>
    <scope>NUCLEOTIDE SEQUENCE [LARGE SCALE GENOMIC DNA]</scope>
    <source>
        <strain evidence="1">K00500041</strain>
    </source>
</reference>
<dbReference type="AlphaFoldDB" id="A0A0U0S8H4"/>
<reference evidence="3 4" key="3">
    <citation type="submission" date="2015-03" db="EMBL/GenBank/DDBJ databases">
        <authorList>
            <consortium name="Pathogen Informatics"/>
        </authorList>
    </citation>
    <scope>NUCLEOTIDE SEQUENCE [LARGE SCALE GENOMIC DNA]</scope>
    <source>
        <strain evidence="3">K00500041</strain>
        <strain evidence="4">N09902308</strain>
    </source>
</reference>
<accession>A0A0U0S8H4</accession>
<evidence type="ECO:0000313" key="3">
    <source>
        <dbReference type="Proteomes" id="UP000038802"/>
    </source>
</evidence>